<dbReference type="PANTHER" id="PTHR11103">
    <property type="entry name" value="SLR1189 PROTEIN"/>
    <property type="match status" value="1"/>
</dbReference>
<feature type="domain" description="Hcy-binding" evidence="9">
    <location>
        <begin position="6"/>
        <end position="289"/>
    </location>
</feature>
<dbReference type="Gene3D" id="3.20.20.330">
    <property type="entry name" value="Homocysteine-binding-like domain"/>
    <property type="match status" value="1"/>
</dbReference>
<dbReference type="SUPFAM" id="SSF51730">
    <property type="entry name" value="FAD-linked oxidoreductase"/>
    <property type="match status" value="1"/>
</dbReference>
<keyword evidence="4" id="KW-0285">Flavoprotein</keyword>
<protein>
    <submittedName>
        <fullName evidence="10">Bifunctional homocysteine S-methyltransferase/methylenetetrahydrofolate reductase</fullName>
        <ecNumber evidence="10">1.5.1.20</ecNumber>
        <ecNumber evidence="10">2.1.1.10</ecNumber>
    </submittedName>
</protein>
<evidence type="ECO:0000256" key="4">
    <source>
        <dbReference type="ARBA" id="ARBA00022630"/>
    </source>
</evidence>
<keyword evidence="5 8" id="KW-0808">Transferase</keyword>
<dbReference type="GO" id="GO:0008168">
    <property type="term" value="F:methyltransferase activity"/>
    <property type="evidence" value="ECO:0007669"/>
    <property type="project" value="UniProtKB-UniRule"/>
</dbReference>
<keyword evidence="3 8" id="KW-0489">Methyltransferase</keyword>
<keyword evidence="11" id="KW-1185">Reference proteome</keyword>
<sequence>MNPDEKLDLRDALKQRIIIGDGAMGTYLYQLGHPIGVSYEEFNLLKPANIMEVHRLYYEAGARLIETNTFSANREKLSRYGLENDVVAINQAGVRLARQAVGADAYVVGAVGSVRSGRQTNITTVQVDYDLQQQIEALLSAEADGILLETFSDFSEIKSALAIIRKISDVPVICQFATEDSGLTRDGIPFVEAFQQLQANGASVVGFNCHSGPNGILRALEKITPFVNGPYSVFSNAGLPGYVDGRYMYRATPQYFAETALQFADLGARIIGGCCGTTPEHVAAMAKALELYIPSTDTTPKSQVIVINEHKVVEAKPEVELPVAEPSILELVKKRHTVIVEWDSPRDLAIEKFMKGSQALKDVGADAITLADNSLAQTRISNMSMGHLIKDRIGARPLLHVACRDRNLIGTQSHLMGLHALGINHILAITGDPARVGDLPGSSSVYDLTSFDLIRMTKQLNEGIAFSGKLLKQKSNFIVGAAFDPNIKHLDKGIQRMEKKVAAGADYFMTQPIFDVTQIEKFYLASKHIDIPIFLGIMPLVSGRNAEFLHNEVPGIRISDDIRKRMAGLEGEAGRRMGVIIAKELVDAAMQYFNGIYLMTTMTFYEMTVELTQYIWKKSNRVDLPLYPPAK</sequence>
<dbReference type="GO" id="GO:0035999">
    <property type="term" value="P:tetrahydrofolate interconversion"/>
    <property type="evidence" value="ECO:0007669"/>
    <property type="project" value="UniProtKB-UniPathway"/>
</dbReference>
<evidence type="ECO:0000313" key="11">
    <source>
        <dbReference type="Proteomes" id="UP000426246"/>
    </source>
</evidence>
<name>A0A6B8RNQ1_9BACL</name>
<dbReference type="SUPFAM" id="SSF82282">
    <property type="entry name" value="Homocysteine S-methyltransferase"/>
    <property type="match status" value="1"/>
</dbReference>
<dbReference type="AlphaFoldDB" id="A0A6B8RNQ1"/>
<dbReference type="UniPathway" id="UPA00193"/>
<dbReference type="RefSeq" id="WP_155702047.1">
    <property type="nucleotide sequence ID" value="NZ_CP034235.1"/>
</dbReference>
<dbReference type="GO" id="GO:0004489">
    <property type="term" value="F:methylenetetrahydrofolate reductase [NAD(P)H] activity"/>
    <property type="evidence" value="ECO:0007669"/>
    <property type="project" value="UniProtKB-EC"/>
</dbReference>
<reference evidence="11" key="1">
    <citation type="submission" date="2018-11" db="EMBL/GenBank/DDBJ databases">
        <title>Complete genome sequence of Paenibacillus sp. ML311-T8.</title>
        <authorList>
            <person name="Nam Y.-D."/>
            <person name="Kang J."/>
            <person name="Chung W.-H."/>
            <person name="Park Y.S."/>
        </authorList>
    </citation>
    <scope>NUCLEOTIDE SEQUENCE [LARGE SCALE GENOMIC DNA]</scope>
    <source>
        <strain evidence="11">ML311-T8</strain>
    </source>
</reference>
<dbReference type="GO" id="GO:0032259">
    <property type="term" value="P:methylation"/>
    <property type="evidence" value="ECO:0007669"/>
    <property type="project" value="UniProtKB-KW"/>
</dbReference>
<evidence type="ECO:0000256" key="3">
    <source>
        <dbReference type="ARBA" id="ARBA00022603"/>
    </source>
</evidence>
<dbReference type="PANTHER" id="PTHR11103:SF18">
    <property type="entry name" value="SLR1189 PROTEIN"/>
    <property type="match status" value="1"/>
</dbReference>
<dbReference type="NCBIfam" id="NF006396">
    <property type="entry name" value="PRK08645.1"/>
    <property type="match status" value="1"/>
</dbReference>
<feature type="binding site" evidence="8">
    <location>
        <position position="274"/>
    </location>
    <ligand>
        <name>Zn(2+)</name>
        <dbReference type="ChEBI" id="CHEBI:29105"/>
    </ligand>
</feature>
<proteinExistence type="predicted"/>
<organism evidence="10 11">
    <name type="scientific">Paenibacillus psychroresistens</name>
    <dbReference type="NCBI Taxonomy" id="1778678"/>
    <lineage>
        <taxon>Bacteria</taxon>
        <taxon>Bacillati</taxon>
        <taxon>Bacillota</taxon>
        <taxon>Bacilli</taxon>
        <taxon>Bacillales</taxon>
        <taxon>Paenibacillaceae</taxon>
        <taxon>Paenibacillus</taxon>
    </lineage>
</organism>
<dbReference type="Pfam" id="PF02219">
    <property type="entry name" value="MTHFR"/>
    <property type="match status" value="1"/>
</dbReference>
<dbReference type="Pfam" id="PF02574">
    <property type="entry name" value="S-methyl_trans"/>
    <property type="match status" value="1"/>
</dbReference>
<feature type="binding site" evidence="8">
    <location>
        <position position="275"/>
    </location>
    <ligand>
        <name>Zn(2+)</name>
        <dbReference type="ChEBI" id="CHEBI:29105"/>
    </ligand>
</feature>
<dbReference type="Proteomes" id="UP000426246">
    <property type="component" value="Chromosome"/>
</dbReference>
<evidence type="ECO:0000256" key="1">
    <source>
        <dbReference type="ARBA" id="ARBA00001974"/>
    </source>
</evidence>
<dbReference type="InterPro" id="IPR003171">
    <property type="entry name" value="Mehydrof_redctse-like"/>
</dbReference>
<evidence type="ECO:0000256" key="5">
    <source>
        <dbReference type="ARBA" id="ARBA00022679"/>
    </source>
</evidence>
<evidence type="ECO:0000256" key="7">
    <source>
        <dbReference type="ARBA" id="ARBA00023002"/>
    </source>
</evidence>
<dbReference type="EC" id="1.5.1.20" evidence="10"/>
<comment type="cofactor">
    <cofactor evidence="8">
        <name>Zn(2+)</name>
        <dbReference type="ChEBI" id="CHEBI:29105"/>
    </cofactor>
</comment>
<dbReference type="EMBL" id="CP034235">
    <property type="protein sequence ID" value="QGQ96948.1"/>
    <property type="molecule type" value="Genomic_DNA"/>
</dbReference>
<evidence type="ECO:0000256" key="2">
    <source>
        <dbReference type="ARBA" id="ARBA00004777"/>
    </source>
</evidence>
<evidence type="ECO:0000259" key="9">
    <source>
        <dbReference type="PROSITE" id="PS50970"/>
    </source>
</evidence>
<gene>
    <name evidence="10" type="ORF">EHS13_19690</name>
</gene>
<dbReference type="InterPro" id="IPR029041">
    <property type="entry name" value="FAD-linked_oxidoreductase-like"/>
</dbReference>
<evidence type="ECO:0000256" key="6">
    <source>
        <dbReference type="ARBA" id="ARBA00022827"/>
    </source>
</evidence>
<dbReference type="KEGG" id="ppsc:EHS13_19690"/>
<keyword evidence="6" id="KW-0274">FAD</keyword>
<dbReference type="CDD" id="cd00537">
    <property type="entry name" value="MTHFR"/>
    <property type="match status" value="1"/>
</dbReference>
<dbReference type="InterPro" id="IPR036589">
    <property type="entry name" value="HCY_dom_sf"/>
</dbReference>
<comment type="cofactor">
    <cofactor evidence="1">
        <name>FAD</name>
        <dbReference type="ChEBI" id="CHEBI:57692"/>
    </cofactor>
</comment>
<keyword evidence="7 10" id="KW-0560">Oxidoreductase</keyword>
<dbReference type="OrthoDB" id="9803687at2"/>
<keyword evidence="8" id="KW-0479">Metal-binding</keyword>
<dbReference type="PROSITE" id="PS50970">
    <property type="entry name" value="HCY"/>
    <property type="match status" value="1"/>
</dbReference>
<dbReference type="Gene3D" id="3.20.20.220">
    <property type="match status" value="1"/>
</dbReference>
<accession>A0A6B8RNQ1</accession>
<dbReference type="EC" id="2.1.1.10" evidence="10"/>
<evidence type="ECO:0000256" key="8">
    <source>
        <dbReference type="PROSITE-ProRule" id="PRU00333"/>
    </source>
</evidence>
<evidence type="ECO:0000313" key="10">
    <source>
        <dbReference type="EMBL" id="QGQ96948.1"/>
    </source>
</evidence>
<keyword evidence="8" id="KW-0862">Zinc</keyword>
<dbReference type="InterPro" id="IPR003726">
    <property type="entry name" value="HCY_dom"/>
</dbReference>
<dbReference type="GO" id="GO:0046872">
    <property type="term" value="F:metal ion binding"/>
    <property type="evidence" value="ECO:0007669"/>
    <property type="project" value="UniProtKB-KW"/>
</dbReference>
<comment type="pathway">
    <text evidence="2">One-carbon metabolism; tetrahydrofolate interconversion.</text>
</comment>
<feature type="binding site" evidence="8">
    <location>
        <position position="209"/>
    </location>
    <ligand>
        <name>Zn(2+)</name>
        <dbReference type="ChEBI" id="CHEBI:29105"/>
    </ligand>
</feature>
<dbReference type="GO" id="GO:0006555">
    <property type="term" value="P:methionine metabolic process"/>
    <property type="evidence" value="ECO:0007669"/>
    <property type="project" value="InterPro"/>
</dbReference>